<feature type="transmembrane region" description="Helical" evidence="17">
    <location>
        <begin position="52"/>
        <end position="71"/>
    </location>
</feature>
<evidence type="ECO:0000256" key="4">
    <source>
        <dbReference type="ARBA" id="ARBA00014689"/>
    </source>
</evidence>
<dbReference type="PANTHER" id="PTHR36835:SF1">
    <property type="entry name" value="CYTOCHROME BO(3) UBIQUINOL OXIDASE SUBUNIT 4"/>
    <property type="match status" value="1"/>
</dbReference>
<dbReference type="GO" id="GO:0015990">
    <property type="term" value="P:electron transport coupled proton transport"/>
    <property type="evidence" value="ECO:0007669"/>
    <property type="project" value="InterPro"/>
</dbReference>
<dbReference type="GO" id="GO:0009319">
    <property type="term" value="C:cytochrome o ubiquinol oxidase complex"/>
    <property type="evidence" value="ECO:0007669"/>
    <property type="project" value="TreeGrafter"/>
</dbReference>
<evidence type="ECO:0000256" key="1">
    <source>
        <dbReference type="ARBA" id="ARBA00004651"/>
    </source>
</evidence>
<name>A0A2N5C7S2_9BURK</name>
<dbReference type="GO" id="GO:0005886">
    <property type="term" value="C:plasma membrane"/>
    <property type="evidence" value="ECO:0007669"/>
    <property type="project" value="UniProtKB-SubCell"/>
</dbReference>
<dbReference type="GO" id="GO:0019646">
    <property type="term" value="P:aerobic electron transport chain"/>
    <property type="evidence" value="ECO:0007669"/>
    <property type="project" value="TreeGrafter"/>
</dbReference>
<feature type="transmembrane region" description="Helical" evidence="17">
    <location>
        <begin position="83"/>
        <end position="104"/>
    </location>
</feature>
<keyword evidence="10" id="KW-0560">Oxidoreductase</keyword>
<evidence type="ECO:0000256" key="6">
    <source>
        <dbReference type="ARBA" id="ARBA00022475"/>
    </source>
</evidence>
<dbReference type="NCBIfam" id="TIGR02847">
    <property type="entry name" value="CyoD"/>
    <property type="match status" value="1"/>
</dbReference>
<evidence type="ECO:0000256" key="15">
    <source>
        <dbReference type="ARBA" id="ARBA00031887"/>
    </source>
</evidence>
<keyword evidence="7 17" id="KW-0812">Transmembrane</keyword>
<evidence type="ECO:0000256" key="17">
    <source>
        <dbReference type="SAM" id="Phobius"/>
    </source>
</evidence>
<evidence type="ECO:0000256" key="5">
    <source>
        <dbReference type="ARBA" id="ARBA00022448"/>
    </source>
</evidence>
<proteinExistence type="inferred from homology"/>
<dbReference type="OrthoDB" id="2375888at2"/>
<gene>
    <name evidence="18" type="primary">cyoD</name>
    <name evidence="18" type="ORF">CYJ10_22225</name>
</gene>
<dbReference type="InterPro" id="IPR005171">
    <property type="entry name" value="Cyt_c_oxidase_su4_prok"/>
</dbReference>
<dbReference type="InterPro" id="IPR050968">
    <property type="entry name" value="Cytochrome_c_oxidase_bac_sub4"/>
</dbReference>
<keyword evidence="11 17" id="KW-0472">Membrane</keyword>
<evidence type="ECO:0000256" key="13">
    <source>
        <dbReference type="ARBA" id="ARBA00030071"/>
    </source>
</evidence>
<evidence type="ECO:0000256" key="2">
    <source>
        <dbReference type="ARBA" id="ARBA00008079"/>
    </source>
</evidence>
<feature type="transmembrane region" description="Helical" evidence="17">
    <location>
        <begin position="24"/>
        <end position="46"/>
    </location>
</feature>
<evidence type="ECO:0000256" key="16">
    <source>
        <dbReference type="ARBA" id="ARBA00032185"/>
    </source>
</evidence>
<evidence type="ECO:0000313" key="18">
    <source>
        <dbReference type="EMBL" id="PLP98230.1"/>
    </source>
</evidence>
<evidence type="ECO:0000256" key="9">
    <source>
        <dbReference type="ARBA" id="ARBA00022989"/>
    </source>
</evidence>
<dbReference type="Proteomes" id="UP000234341">
    <property type="component" value="Unassembled WGS sequence"/>
</dbReference>
<comment type="subunit">
    <text evidence="3">Heterooctamer of two A chains, two B chains, two C chains and two D chains.</text>
</comment>
<dbReference type="AlphaFoldDB" id="A0A2N5C7S2"/>
<evidence type="ECO:0000256" key="3">
    <source>
        <dbReference type="ARBA" id="ARBA00011700"/>
    </source>
</evidence>
<sequence length="125" mass="13336">MSHPHTADEHHTHNAAHGSLRSHLIGYALSLVLTFLSFGAVMGRVLTPRAGLALIVALCVTQLLVQLVFFLHLGPRKGQRGNTAIFACTVFLIAIVVSGSLWVMHNANLNMMPMQSMPAGAGAGR</sequence>
<comment type="caution">
    <text evidence="18">The sequence shown here is derived from an EMBL/GenBank/DDBJ whole genome shotgun (WGS) entry which is preliminary data.</text>
</comment>
<dbReference type="EMBL" id="PJRP01000012">
    <property type="protein sequence ID" value="PLP98230.1"/>
    <property type="molecule type" value="Genomic_DNA"/>
</dbReference>
<evidence type="ECO:0000313" key="19">
    <source>
        <dbReference type="Proteomes" id="UP000234341"/>
    </source>
</evidence>
<keyword evidence="9 17" id="KW-1133">Transmembrane helix</keyword>
<dbReference type="PANTHER" id="PTHR36835">
    <property type="entry name" value="CYTOCHROME BO(3) UBIQUINOL OXIDASE SUBUNIT 4"/>
    <property type="match status" value="1"/>
</dbReference>
<dbReference type="GO" id="GO:0015078">
    <property type="term" value="F:proton transmembrane transporter activity"/>
    <property type="evidence" value="ECO:0007669"/>
    <property type="project" value="TreeGrafter"/>
</dbReference>
<evidence type="ECO:0000256" key="12">
    <source>
        <dbReference type="ARBA" id="ARBA00025694"/>
    </source>
</evidence>
<protein>
    <recommendedName>
        <fullName evidence="4">Cytochrome bo(3) ubiquinol oxidase subunit 4</fullName>
    </recommendedName>
    <alternativeName>
        <fullName evidence="16">Cytochrome o ubiquinol oxidase subunit 4</fullName>
    </alternativeName>
    <alternativeName>
        <fullName evidence="13">Oxidase bo(3) subunit 4</fullName>
    </alternativeName>
    <alternativeName>
        <fullName evidence="14">Ubiquinol oxidase polypeptide IV</fullName>
    </alternativeName>
    <alternativeName>
        <fullName evidence="15">Ubiquinol oxidase subunit 4</fullName>
    </alternativeName>
</protein>
<comment type="subcellular location">
    <subcellularLocation>
        <location evidence="1">Cell membrane</location>
        <topology evidence="1">Multi-pass membrane protein</topology>
    </subcellularLocation>
</comment>
<keyword evidence="5" id="KW-0813">Transport</keyword>
<evidence type="ECO:0000256" key="8">
    <source>
        <dbReference type="ARBA" id="ARBA00022982"/>
    </source>
</evidence>
<evidence type="ECO:0000256" key="10">
    <source>
        <dbReference type="ARBA" id="ARBA00023002"/>
    </source>
</evidence>
<comment type="similarity">
    <text evidence="2">Belongs to the cytochrome c oxidase bacterial subunit 4 family.</text>
</comment>
<evidence type="ECO:0000256" key="14">
    <source>
        <dbReference type="ARBA" id="ARBA00030211"/>
    </source>
</evidence>
<organism evidence="18 19">
    <name type="scientific">Cupriavidus pauculus</name>
    <dbReference type="NCBI Taxonomy" id="82633"/>
    <lineage>
        <taxon>Bacteria</taxon>
        <taxon>Pseudomonadati</taxon>
        <taxon>Pseudomonadota</taxon>
        <taxon>Betaproteobacteria</taxon>
        <taxon>Burkholderiales</taxon>
        <taxon>Burkholderiaceae</taxon>
        <taxon>Cupriavidus</taxon>
    </lineage>
</organism>
<dbReference type="InterPro" id="IPR014210">
    <property type="entry name" value="Cyt_o_ubiqinol_oxidase_su4"/>
</dbReference>
<reference evidence="18 19" key="1">
    <citation type="submission" date="2017-12" db="EMBL/GenBank/DDBJ databases">
        <title>Genome sequence of the active heterotrophic nitrifier-denitrifier, Cupriavidus pauculus UM1.</title>
        <authorList>
            <person name="Putonti C."/>
            <person name="Castignetti D."/>
        </authorList>
    </citation>
    <scope>NUCLEOTIDE SEQUENCE [LARGE SCALE GENOMIC DNA]</scope>
    <source>
        <strain evidence="18 19">UM1</strain>
    </source>
</reference>
<keyword evidence="8" id="KW-0249">Electron transport</keyword>
<dbReference type="GO" id="GO:0009486">
    <property type="term" value="F:cytochrome bo3 ubiquinol oxidase activity"/>
    <property type="evidence" value="ECO:0007669"/>
    <property type="project" value="InterPro"/>
</dbReference>
<dbReference type="STRING" id="82633.GCA_000974605_04590"/>
<dbReference type="RefSeq" id="WP_101683621.1">
    <property type="nucleotide sequence ID" value="NZ_PJRP01000012.1"/>
</dbReference>
<dbReference type="Pfam" id="PF03626">
    <property type="entry name" value="COX4_pro"/>
    <property type="match status" value="1"/>
</dbReference>
<evidence type="ECO:0000256" key="11">
    <source>
        <dbReference type="ARBA" id="ARBA00023136"/>
    </source>
</evidence>
<accession>A0A2N5C7S2</accession>
<evidence type="ECO:0000256" key="7">
    <source>
        <dbReference type="ARBA" id="ARBA00022692"/>
    </source>
</evidence>
<comment type="function">
    <text evidence="12">Cytochrome bo(3) ubiquinol terminal oxidase is the component of the aerobic respiratory chain of E.coli that predominates when cells are grown at high aeration. Has proton pump activity across the membrane in addition to electron transfer, pumping 2 protons/electron.</text>
</comment>
<keyword evidence="6" id="KW-1003">Cell membrane</keyword>